<dbReference type="SUPFAM" id="SSF111331">
    <property type="entry name" value="NAD kinase/diacylglycerol kinase-like"/>
    <property type="match status" value="1"/>
</dbReference>
<dbReference type="EMBL" id="OW240920">
    <property type="protein sequence ID" value="CAH2316184.1"/>
    <property type="molecule type" value="Genomic_DNA"/>
</dbReference>
<keyword evidence="4" id="KW-1185">Reference proteome</keyword>
<organism evidence="3 4">
    <name type="scientific">Pelobates cultripes</name>
    <name type="common">Western spadefoot toad</name>
    <dbReference type="NCBI Taxonomy" id="61616"/>
    <lineage>
        <taxon>Eukaryota</taxon>
        <taxon>Metazoa</taxon>
        <taxon>Chordata</taxon>
        <taxon>Craniata</taxon>
        <taxon>Vertebrata</taxon>
        <taxon>Euteleostomi</taxon>
        <taxon>Amphibia</taxon>
        <taxon>Batrachia</taxon>
        <taxon>Anura</taxon>
        <taxon>Pelobatoidea</taxon>
        <taxon>Pelobatidae</taxon>
        <taxon>Pelobates</taxon>
    </lineage>
</organism>
<evidence type="ECO:0000313" key="3">
    <source>
        <dbReference type="EMBL" id="CAH2316184.1"/>
    </source>
</evidence>
<dbReference type="PROSITE" id="PS50146">
    <property type="entry name" value="DAGK"/>
    <property type="match status" value="1"/>
</dbReference>
<dbReference type="InterPro" id="IPR050187">
    <property type="entry name" value="Lipid_Phosphate_FormReg"/>
</dbReference>
<evidence type="ECO:0000259" key="1">
    <source>
        <dbReference type="PROSITE" id="PS50003"/>
    </source>
</evidence>
<dbReference type="PANTHER" id="PTHR12358">
    <property type="entry name" value="SPHINGOSINE KINASE"/>
    <property type="match status" value="1"/>
</dbReference>
<keyword evidence="3" id="KW-0418">Kinase</keyword>
<dbReference type="GO" id="GO:0006672">
    <property type="term" value="P:ceramide metabolic process"/>
    <property type="evidence" value="ECO:0007669"/>
    <property type="project" value="TreeGrafter"/>
</dbReference>
<dbReference type="Pfam" id="PF25382">
    <property type="entry name" value="PH_CERK"/>
    <property type="match status" value="1"/>
</dbReference>
<evidence type="ECO:0000313" key="4">
    <source>
        <dbReference type="Proteomes" id="UP001295444"/>
    </source>
</evidence>
<dbReference type="InterPro" id="IPR001849">
    <property type="entry name" value="PH_domain"/>
</dbReference>
<dbReference type="InterPro" id="IPR016064">
    <property type="entry name" value="NAD/diacylglycerol_kinase_sf"/>
</dbReference>
<name>A0AAD1T5B3_PELCU</name>
<keyword evidence="3" id="KW-0808">Transferase</keyword>
<reference evidence="3" key="1">
    <citation type="submission" date="2022-03" db="EMBL/GenBank/DDBJ databases">
        <authorList>
            <person name="Alioto T."/>
            <person name="Alioto T."/>
            <person name="Gomez Garrido J."/>
        </authorList>
    </citation>
    <scope>NUCLEOTIDE SEQUENCE</scope>
</reference>
<dbReference type="InterPro" id="IPR057465">
    <property type="entry name" value="CERK_PH"/>
</dbReference>
<dbReference type="InterPro" id="IPR045363">
    <property type="entry name" value="CERK_C"/>
</dbReference>
<sequence>MQEYGMEALMRVKGYEMLVVLRDNTLNWVTHKKSAWSKKGPSGTVPVNEIILAHLGDCKQRGKRISTPSTQFTVYHVSRRSAQRWIVQAVTFTAPDAQVANSWVQTLQEQIHPSGNTRPQRLLVFINPYGGRGKASKVFRKKISPLFQLAGIETEVIETTRANHARDFILEEDLQKYDGVVCVGGDGMFSELLHGLVTRTQRDSGICEKDENSVLTTCRLRIGIIPAGSTDCVCFATVGINDPVTSALHIIIGDTQPMDVCASYHAEQLKRFSVSLIGYGFFGDVLRESEKLRWMGPFRYDVSGFKMVLLNRAYRGTVEFLEADDCYSNPRDNTRCRTGCLVCSESSEKLREVMEAENHCCTSNKWKKVSGSFVAINVTGMSSACPKSQDGLSPTAHLADGTADLILVHECNMFRFLRHLKRHTSSKDQFALPYVEVHRIHAMRFIPDHKEKDVTEEDNIRRRKSIFSTLCSGAPQTSTWNCDGEILECAQISVRVHHQLIQLFARGIEGTCCS</sequence>
<dbReference type="PANTHER" id="PTHR12358:SF95">
    <property type="entry name" value="CERAMIDE KINASE"/>
    <property type="match status" value="1"/>
</dbReference>
<protein>
    <submittedName>
        <fullName evidence="3">Ceramide kinase-like</fullName>
    </submittedName>
</protein>
<dbReference type="Proteomes" id="UP001295444">
    <property type="component" value="Chromosome 09"/>
</dbReference>
<feature type="domain" description="DAGKc" evidence="2">
    <location>
        <begin position="117"/>
        <end position="267"/>
    </location>
</feature>
<dbReference type="Pfam" id="PF00781">
    <property type="entry name" value="DAGK_cat"/>
    <property type="match status" value="1"/>
</dbReference>
<dbReference type="SMART" id="SM00046">
    <property type="entry name" value="DAGKc"/>
    <property type="match status" value="1"/>
</dbReference>
<evidence type="ECO:0000259" key="2">
    <source>
        <dbReference type="PROSITE" id="PS50146"/>
    </source>
</evidence>
<dbReference type="Gene3D" id="3.40.50.10330">
    <property type="entry name" value="Probable inorganic polyphosphate/atp-NAD kinase, domain 1"/>
    <property type="match status" value="1"/>
</dbReference>
<gene>
    <name evidence="3" type="ORF">PECUL_23A036232</name>
</gene>
<dbReference type="Pfam" id="PF19280">
    <property type="entry name" value="CERK_C"/>
    <property type="match status" value="1"/>
</dbReference>
<dbReference type="InterPro" id="IPR001206">
    <property type="entry name" value="Diacylglycerol_kinase_cat_dom"/>
</dbReference>
<dbReference type="GO" id="GO:0016020">
    <property type="term" value="C:membrane"/>
    <property type="evidence" value="ECO:0007669"/>
    <property type="project" value="GOC"/>
</dbReference>
<feature type="domain" description="PH" evidence="1">
    <location>
        <begin position="1"/>
        <end position="112"/>
    </location>
</feature>
<dbReference type="Gene3D" id="2.60.200.40">
    <property type="match status" value="1"/>
</dbReference>
<proteinExistence type="predicted"/>
<accession>A0AAD1T5B3</accession>
<dbReference type="SUPFAM" id="SSF50729">
    <property type="entry name" value="PH domain-like"/>
    <property type="match status" value="1"/>
</dbReference>
<dbReference type="SMART" id="SM00233">
    <property type="entry name" value="PH"/>
    <property type="match status" value="1"/>
</dbReference>
<dbReference type="GO" id="GO:0001729">
    <property type="term" value="F:ceramide kinase activity"/>
    <property type="evidence" value="ECO:0007669"/>
    <property type="project" value="TreeGrafter"/>
</dbReference>
<dbReference type="PROSITE" id="PS50003">
    <property type="entry name" value="PH_DOMAIN"/>
    <property type="match status" value="1"/>
</dbReference>
<dbReference type="AlphaFoldDB" id="A0AAD1T5B3"/>
<dbReference type="InterPro" id="IPR017438">
    <property type="entry name" value="ATP-NAD_kinase_N"/>
</dbReference>